<organism evidence="2 3">
    <name type="scientific">Pristionchus mayeri</name>
    <dbReference type="NCBI Taxonomy" id="1317129"/>
    <lineage>
        <taxon>Eukaryota</taxon>
        <taxon>Metazoa</taxon>
        <taxon>Ecdysozoa</taxon>
        <taxon>Nematoda</taxon>
        <taxon>Chromadorea</taxon>
        <taxon>Rhabditida</taxon>
        <taxon>Rhabditina</taxon>
        <taxon>Diplogasteromorpha</taxon>
        <taxon>Diplogasteroidea</taxon>
        <taxon>Neodiplogasteridae</taxon>
        <taxon>Pristionchus</taxon>
    </lineage>
</organism>
<protein>
    <submittedName>
        <fullName evidence="2">Uncharacterized protein</fullName>
    </submittedName>
</protein>
<comment type="caution">
    <text evidence="2">The sequence shown here is derived from an EMBL/GenBank/DDBJ whole genome shotgun (WGS) entry which is preliminary data.</text>
</comment>
<dbReference type="EMBL" id="BTRK01000006">
    <property type="protein sequence ID" value="GMR61452.1"/>
    <property type="molecule type" value="Genomic_DNA"/>
</dbReference>
<dbReference type="AlphaFoldDB" id="A0AAN5ICR3"/>
<dbReference type="GO" id="GO:0030297">
    <property type="term" value="F:transmembrane receptor protein tyrosine kinase activator activity"/>
    <property type="evidence" value="ECO:0007669"/>
    <property type="project" value="TreeGrafter"/>
</dbReference>
<accession>A0AAN5ICR3</accession>
<dbReference type="GO" id="GO:0043195">
    <property type="term" value="C:terminal bouton"/>
    <property type="evidence" value="ECO:0007669"/>
    <property type="project" value="TreeGrafter"/>
</dbReference>
<dbReference type="PANTHER" id="PTHR21105">
    <property type="entry name" value="GH16255P"/>
    <property type="match status" value="1"/>
</dbReference>
<reference evidence="3" key="1">
    <citation type="submission" date="2022-10" db="EMBL/GenBank/DDBJ databases">
        <title>Genome assembly of Pristionchus species.</title>
        <authorList>
            <person name="Yoshida K."/>
            <person name="Sommer R.J."/>
        </authorList>
    </citation>
    <scope>NUCLEOTIDE SEQUENCE [LARGE SCALE GENOMIC DNA]</scope>
    <source>
        <strain evidence="3">RS5460</strain>
    </source>
</reference>
<dbReference type="GO" id="GO:0043410">
    <property type="term" value="P:positive regulation of MAPK cascade"/>
    <property type="evidence" value="ECO:0007669"/>
    <property type="project" value="TreeGrafter"/>
</dbReference>
<keyword evidence="1" id="KW-0732">Signal</keyword>
<dbReference type="PANTHER" id="PTHR21105:SF0">
    <property type="entry name" value="GH16255P"/>
    <property type="match status" value="1"/>
</dbReference>
<keyword evidence="3" id="KW-1185">Reference proteome</keyword>
<evidence type="ECO:0000256" key="1">
    <source>
        <dbReference type="SAM" id="SignalP"/>
    </source>
</evidence>
<dbReference type="Proteomes" id="UP001328107">
    <property type="component" value="Unassembled WGS sequence"/>
</dbReference>
<sequence>MMSARSCLLVFVTLVHVNLTTTFVIEPNKTDVNTVHNPEQQPNPMGHMMHLAYNQSIPGEAIEACAQKNTAACPSPSADGTHLCVTLGDICDHRPQCPGAEDETPVICFFHEMRLREITRLRNYAIALFRIPPNIPRRHSQRGHGH</sequence>
<feature type="chain" id="PRO_5043051501" evidence="1">
    <location>
        <begin position="23"/>
        <end position="146"/>
    </location>
</feature>
<feature type="signal peptide" evidence="1">
    <location>
        <begin position="1"/>
        <end position="22"/>
    </location>
</feature>
<proteinExistence type="predicted"/>
<evidence type="ECO:0000313" key="2">
    <source>
        <dbReference type="EMBL" id="GMR61452.1"/>
    </source>
</evidence>
<gene>
    <name evidence="2" type="ORF">PMAYCL1PPCAC_31647</name>
</gene>
<name>A0AAN5ICR3_9BILA</name>
<evidence type="ECO:0000313" key="3">
    <source>
        <dbReference type="Proteomes" id="UP001328107"/>
    </source>
</evidence>